<comment type="caution">
    <text evidence="2">The sequence shown here is derived from an EMBL/GenBank/DDBJ whole genome shotgun (WGS) entry which is preliminary data.</text>
</comment>
<evidence type="ECO:0008006" key="4">
    <source>
        <dbReference type="Google" id="ProtNLM"/>
    </source>
</evidence>
<proteinExistence type="predicted"/>
<evidence type="ECO:0000313" key="3">
    <source>
        <dbReference type="Proteomes" id="UP001634007"/>
    </source>
</evidence>
<sequence>MEHSFSGGSWNVIPSMASHSNVSTPSSHDHLYLQQQPPDLLSPPPQQQQPQQPFHQFQTQLPQFQQHQQFQQQQQQQQQPQRLVQQQAQPPPPPPQPQQHQSLASHFHLLHLMESLADAVENGTRDQHSDSLVTELSTQFEKCQQLLNSIAGSINSKAVTVEGQKRKLEEAGQMLNQRRDLIASYRNSVEELIKSEP</sequence>
<gene>
    <name evidence="2" type="ORF">ACJRO7_025001</name>
</gene>
<dbReference type="PANTHER" id="PTHR37188:SF1">
    <property type="entry name" value="MEDIATOR OF RNA POLYMERASE II TRANSCRIPTION SUBUNIT-RELATED"/>
    <property type="match status" value="1"/>
</dbReference>
<dbReference type="EMBL" id="JBJKBG010000006">
    <property type="protein sequence ID" value="KAL3735976.1"/>
    <property type="molecule type" value="Genomic_DNA"/>
</dbReference>
<dbReference type="AlphaFoldDB" id="A0ABD3K7H8"/>
<evidence type="ECO:0000313" key="2">
    <source>
        <dbReference type="EMBL" id="KAL3735976.1"/>
    </source>
</evidence>
<protein>
    <recommendedName>
        <fullName evidence="4">Mediator of RNA polymerase II transcription subunit 9</fullName>
    </recommendedName>
</protein>
<reference evidence="2 3" key="1">
    <citation type="submission" date="2024-11" db="EMBL/GenBank/DDBJ databases">
        <title>Chromosome-level genome assembly of Eucalyptus globulus Labill. provides insights into its genome evolution.</title>
        <authorList>
            <person name="Li X."/>
        </authorList>
    </citation>
    <scope>NUCLEOTIDE SEQUENCE [LARGE SCALE GENOMIC DNA]</scope>
    <source>
        <strain evidence="2">CL2024</strain>
        <tissue evidence="2">Fresh tender leaves</tissue>
    </source>
</reference>
<dbReference type="InterPro" id="IPR038790">
    <property type="entry name" value="Med9_plant"/>
</dbReference>
<feature type="compositionally biased region" description="Low complexity" evidence="1">
    <location>
        <begin position="48"/>
        <end position="88"/>
    </location>
</feature>
<dbReference type="PANTHER" id="PTHR37188">
    <property type="entry name" value="MEDIATOR OF RNA POLYMERASE II TRANSCRIPTION SUBUNIT-RELATED"/>
    <property type="match status" value="1"/>
</dbReference>
<evidence type="ECO:0000256" key="1">
    <source>
        <dbReference type="SAM" id="MobiDB-lite"/>
    </source>
</evidence>
<keyword evidence="3" id="KW-1185">Reference proteome</keyword>
<feature type="compositionally biased region" description="Polar residues" evidence="1">
    <location>
        <begin position="17"/>
        <end position="26"/>
    </location>
</feature>
<name>A0ABD3K7H8_EUCGL</name>
<dbReference type="Proteomes" id="UP001634007">
    <property type="component" value="Unassembled WGS sequence"/>
</dbReference>
<feature type="region of interest" description="Disordered" evidence="1">
    <location>
        <begin position="1"/>
        <end position="102"/>
    </location>
</feature>
<accession>A0ABD3K7H8</accession>
<organism evidence="2 3">
    <name type="scientific">Eucalyptus globulus</name>
    <name type="common">Tasmanian blue gum</name>
    <dbReference type="NCBI Taxonomy" id="34317"/>
    <lineage>
        <taxon>Eukaryota</taxon>
        <taxon>Viridiplantae</taxon>
        <taxon>Streptophyta</taxon>
        <taxon>Embryophyta</taxon>
        <taxon>Tracheophyta</taxon>
        <taxon>Spermatophyta</taxon>
        <taxon>Magnoliopsida</taxon>
        <taxon>eudicotyledons</taxon>
        <taxon>Gunneridae</taxon>
        <taxon>Pentapetalae</taxon>
        <taxon>rosids</taxon>
        <taxon>malvids</taxon>
        <taxon>Myrtales</taxon>
        <taxon>Myrtaceae</taxon>
        <taxon>Myrtoideae</taxon>
        <taxon>Eucalypteae</taxon>
        <taxon>Eucalyptus</taxon>
    </lineage>
</organism>